<organism evidence="1">
    <name type="scientific">Rhodococcus erythropolis</name>
    <name type="common">Arthrobacter picolinophilus</name>
    <dbReference type="NCBI Taxonomy" id="1833"/>
    <lineage>
        <taxon>Bacteria</taxon>
        <taxon>Bacillati</taxon>
        <taxon>Actinomycetota</taxon>
        <taxon>Actinomycetes</taxon>
        <taxon>Mycobacteriales</taxon>
        <taxon>Nocardiaceae</taxon>
        <taxon>Rhodococcus</taxon>
        <taxon>Rhodococcus erythropolis group</taxon>
    </lineage>
</organism>
<reference evidence="1" key="1">
    <citation type="journal article" date="2003" name="J. Bacteriol.">
        <title>Complete nucleotide sequence and genetic organization of the 210-kilobase linear plasmid of Rhodococcus erythropolis BD2.</title>
        <authorList>
            <person name="Stecker C."/>
            <person name="Johann A."/>
            <person name="Herzberg C."/>
            <person name="Averhoff B."/>
            <person name="Gottschalk G."/>
        </authorList>
    </citation>
    <scope>NUCLEOTIDE SEQUENCE</scope>
    <source>
        <strain evidence="1">BD2</strain>
        <plasmid evidence="1">pBD2</plasmid>
    </source>
</reference>
<name>Q6XMU1_RHOER</name>
<keyword evidence="1" id="KW-0614">Plasmid</keyword>
<protein>
    <submittedName>
        <fullName evidence="1">Uncharacterized protein</fullName>
    </submittedName>
</protein>
<gene>
    <name evidence="1" type="ORF">PBD2.205</name>
</gene>
<geneLocation type="plasmid" evidence="1">
    <name>pBD2</name>
</geneLocation>
<proteinExistence type="predicted"/>
<dbReference type="EMBL" id="AY223810">
    <property type="protein sequence ID" value="AAP74090.1"/>
    <property type="molecule type" value="Genomic_DNA"/>
</dbReference>
<dbReference type="AlphaFoldDB" id="Q6XMU1"/>
<accession>Q6XMU1</accession>
<sequence>MSTSCSWEGWMAKMKIVELTDRIERFEVLEDQFGIVLDALHAEHTRYDADSACISIHFDIVSRSNRPRPDFQIGISVYNDKGQLIETGVERVKSKKFLAIKSCSFASFRVEKPPSLIRLIPEEQ</sequence>
<evidence type="ECO:0000313" key="1">
    <source>
        <dbReference type="EMBL" id="AAP74090.1"/>
    </source>
</evidence>